<dbReference type="Pfam" id="PF01336">
    <property type="entry name" value="tRNA_anti-codon"/>
    <property type="match status" value="1"/>
</dbReference>
<dbReference type="Gene3D" id="3.30.930.10">
    <property type="entry name" value="Bira Bifunctional Protein, Domain 2"/>
    <property type="match status" value="1"/>
</dbReference>
<evidence type="ECO:0000313" key="10">
    <source>
        <dbReference type="EMBL" id="EEZ93255.1"/>
    </source>
</evidence>
<dbReference type="GO" id="GO:0005524">
    <property type="term" value="F:ATP binding"/>
    <property type="evidence" value="ECO:0007669"/>
    <property type="project" value="UniProtKB-UniRule"/>
</dbReference>
<dbReference type="GO" id="GO:0000049">
    <property type="term" value="F:tRNA binding"/>
    <property type="evidence" value="ECO:0007669"/>
    <property type="project" value="TreeGrafter"/>
</dbReference>
<dbReference type="EMBL" id="GG730040">
    <property type="protein sequence ID" value="EEZ93255.1"/>
    <property type="molecule type" value="Genomic_DNA"/>
</dbReference>
<keyword evidence="1 7" id="KW-0436">Ligase</keyword>
<dbReference type="GO" id="GO:0000287">
    <property type="term" value="F:magnesium ion binding"/>
    <property type="evidence" value="ECO:0007669"/>
    <property type="project" value="UniProtKB-UniRule"/>
</dbReference>
<evidence type="ECO:0000259" key="9">
    <source>
        <dbReference type="PROSITE" id="PS50862"/>
    </source>
</evidence>
<dbReference type="InterPro" id="IPR006195">
    <property type="entry name" value="aa-tRNA-synth_II"/>
</dbReference>
<feature type="binding site" evidence="7">
    <location>
        <position position="392"/>
    </location>
    <ligand>
        <name>Mg(2+)</name>
        <dbReference type="ChEBI" id="CHEBI:18420"/>
        <label>2</label>
    </ligand>
</feature>
<dbReference type="InterPro" id="IPR044136">
    <property type="entry name" value="Lys-tRNA-ligase_II_N"/>
</dbReference>
<evidence type="ECO:0000256" key="3">
    <source>
        <dbReference type="ARBA" id="ARBA00022741"/>
    </source>
</evidence>
<comment type="subunit">
    <text evidence="7">Homodimer.</text>
</comment>
<dbReference type="SUPFAM" id="SSF55681">
    <property type="entry name" value="Class II aaRS and biotin synthetases"/>
    <property type="match status" value="1"/>
</dbReference>
<dbReference type="InterPro" id="IPR002313">
    <property type="entry name" value="Lys-tRNA-ligase_II"/>
</dbReference>
<dbReference type="GO" id="GO:0006430">
    <property type="term" value="P:lysyl-tRNA aminoacylation"/>
    <property type="evidence" value="ECO:0007669"/>
    <property type="project" value="UniProtKB-UniRule"/>
</dbReference>
<evidence type="ECO:0000256" key="4">
    <source>
        <dbReference type="ARBA" id="ARBA00022840"/>
    </source>
</evidence>
<dbReference type="GO" id="GO:0005829">
    <property type="term" value="C:cytosol"/>
    <property type="evidence" value="ECO:0007669"/>
    <property type="project" value="TreeGrafter"/>
</dbReference>
<dbReference type="EC" id="6.1.1.6" evidence="7"/>
<feature type="binding site" evidence="7">
    <location>
        <position position="392"/>
    </location>
    <ligand>
        <name>Mg(2+)</name>
        <dbReference type="ChEBI" id="CHEBI:18420"/>
        <label>1</label>
    </ligand>
</feature>
<dbReference type="Gene3D" id="2.40.50.140">
    <property type="entry name" value="Nucleic acid-binding proteins"/>
    <property type="match status" value="1"/>
</dbReference>
<dbReference type="NCBIfam" id="NF001756">
    <property type="entry name" value="PRK00484.1"/>
    <property type="match status" value="1"/>
</dbReference>
<dbReference type="PANTHER" id="PTHR42918">
    <property type="entry name" value="LYSYL-TRNA SYNTHETASE"/>
    <property type="match status" value="1"/>
</dbReference>
<dbReference type="PROSITE" id="PS50862">
    <property type="entry name" value="AA_TRNA_LIGASE_II"/>
    <property type="match status" value="1"/>
</dbReference>
<evidence type="ECO:0000256" key="5">
    <source>
        <dbReference type="ARBA" id="ARBA00023146"/>
    </source>
</evidence>
<keyword evidence="3 7" id="KW-0547">Nucleotide-binding</keyword>
<keyword evidence="7 8" id="KW-0460">Magnesium</keyword>
<evidence type="ECO:0000256" key="1">
    <source>
        <dbReference type="ARBA" id="ARBA00022598"/>
    </source>
</evidence>
<organism evidence="10 11">
    <name type="scientific">Candidatus Parvarchaeum acidiphilum ARMAN-4</name>
    <dbReference type="NCBI Taxonomy" id="662760"/>
    <lineage>
        <taxon>Archaea</taxon>
        <taxon>Candidatus Parvarchaeota</taxon>
        <taxon>Candidatus Parvarchaeum</taxon>
    </lineage>
</organism>
<feature type="binding site" evidence="7">
    <location>
        <position position="385"/>
    </location>
    <ligand>
        <name>Mg(2+)</name>
        <dbReference type="ChEBI" id="CHEBI:18420"/>
        <label>1</label>
    </ligand>
</feature>
<sequence>MEFKFDKERLEKLERLKEEGIEPYGSRFDLELHSIDIKENFEKLEGKDTKVAGRIIAKRDHGKIKFIDLQDEEGSIQVYFSEKHADKKTVKTAEELDTGDIIGVTGTIIKTKTNEISIDAKDITILSKALLPMPSRWYGLEDTEKRYRKRYLDFIINRESLEKIKKGNIILSKIREIMEKNKYIEVIVPILQPIPGGANAKPFITHYNSLDRDFYLKIASERYLKRMLVGGFERVFDISKNFRNEGVDTRHNPEFMMMEAYQAYGDLSSMLQLTEEIVKESVYAANKTYQVKFGEKMIDLSKFQIKTMEEMVKDNLGISDEVEIIKRGKQIDSKVNSYGEAVNAVFEAKISDNIVNPVFVTKFPIEVSPLAKKIESDPRFVYRFELYIAGMEIANAFSELNDPIDQISRFEEEAKRKNRGIDETQEFDKDFIESMGYGMPPAGGVGIGIDRLQMIGTDSKSIKEVIPFPQLRTFEEQ</sequence>
<comment type="catalytic activity">
    <reaction evidence="6 7 8">
        <text>tRNA(Lys) + L-lysine + ATP = L-lysyl-tRNA(Lys) + AMP + diphosphate</text>
        <dbReference type="Rhea" id="RHEA:20792"/>
        <dbReference type="Rhea" id="RHEA-COMP:9696"/>
        <dbReference type="Rhea" id="RHEA-COMP:9697"/>
        <dbReference type="ChEBI" id="CHEBI:30616"/>
        <dbReference type="ChEBI" id="CHEBI:32551"/>
        <dbReference type="ChEBI" id="CHEBI:33019"/>
        <dbReference type="ChEBI" id="CHEBI:78442"/>
        <dbReference type="ChEBI" id="CHEBI:78529"/>
        <dbReference type="ChEBI" id="CHEBI:456215"/>
        <dbReference type="EC" id="6.1.1.6"/>
    </reaction>
</comment>
<comment type="cofactor">
    <cofactor evidence="7 8">
        <name>Mg(2+)</name>
        <dbReference type="ChEBI" id="CHEBI:18420"/>
    </cofactor>
    <text evidence="7 8">Binds 3 Mg(2+) ions per subunit.</text>
</comment>
<dbReference type="InterPro" id="IPR012340">
    <property type="entry name" value="NA-bd_OB-fold"/>
</dbReference>
<keyword evidence="7" id="KW-0648">Protein biosynthesis</keyword>
<evidence type="ECO:0000313" key="11">
    <source>
        <dbReference type="Proteomes" id="UP000009375"/>
    </source>
</evidence>
<name>D2EEN7_PARA4</name>
<dbReference type="InterPro" id="IPR004364">
    <property type="entry name" value="Aa-tRNA-synt_II"/>
</dbReference>
<keyword evidence="4 7" id="KW-0067">ATP-binding</keyword>
<dbReference type="PANTHER" id="PTHR42918:SF15">
    <property type="entry name" value="LYSINE--TRNA LIGASE, CHLOROPLASTIC_MITOCHONDRIAL"/>
    <property type="match status" value="1"/>
</dbReference>
<comment type="similarity">
    <text evidence="7">Belongs to the class-II aminoacyl-tRNA synthetase family.</text>
</comment>
<evidence type="ECO:0000256" key="2">
    <source>
        <dbReference type="ARBA" id="ARBA00022723"/>
    </source>
</evidence>
<dbReference type="GO" id="GO:0004824">
    <property type="term" value="F:lysine-tRNA ligase activity"/>
    <property type="evidence" value="ECO:0007669"/>
    <property type="project" value="UniProtKB-UniRule"/>
</dbReference>
<dbReference type="InterPro" id="IPR045864">
    <property type="entry name" value="aa-tRNA-synth_II/BPL/LPL"/>
</dbReference>
<evidence type="ECO:0000256" key="7">
    <source>
        <dbReference type="HAMAP-Rule" id="MF_00252"/>
    </source>
</evidence>
<feature type="domain" description="Aminoacyl-transfer RNA synthetases class-II family profile" evidence="9">
    <location>
        <begin position="170"/>
        <end position="467"/>
    </location>
</feature>
<proteinExistence type="inferred from homology"/>
<accession>D2EEN7</accession>
<dbReference type="HAMAP" id="MF_00252">
    <property type="entry name" value="Lys_tRNA_synth_class2"/>
    <property type="match status" value="1"/>
</dbReference>
<keyword evidence="2 7" id="KW-0479">Metal-binding</keyword>
<dbReference type="Pfam" id="PF00152">
    <property type="entry name" value="tRNA-synt_2"/>
    <property type="match status" value="1"/>
</dbReference>
<dbReference type="CDD" id="cd04322">
    <property type="entry name" value="LysRS_N"/>
    <property type="match status" value="1"/>
</dbReference>
<comment type="subcellular location">
    <subcellularLocation>
        <location evidence="7">Cytoplasm</location>
    </subcellularLocation>
</comment>
<dbReference type="Proteomes" id="UP000009375">
    <property type="component" value="Unassembled WGS sequence"/>
</dbReference>
<dbReference type="PRINTS" id="PR00982">
    <property type="entry name" value="TRNASYNTHLYS"/>
</dbReference>
<keyword evidence="7" id="KW-0963">Cytoplasm</keyword>
<dbReference type="NCBIfam" id="TIGR00499">
    <property type="entry name" value="lysS_bact"/>
    <property type="match status" value="1"/>
</dbReference>
<dbReference type="SUPFAM" id="SSF50249">
    <property type="entry name" value="Nucleic acid-binding proteins"/>
    <property type="match status" value="1"/>
</dbReference>
<protein>
    <recommendedName>
        <fullName evidence="7">Lysine--tRNA ligase</fullName>
        <ecNumber evidence="7">6.1.1.6</ecNumber>
    </recommendedName>
    <alternativeName>
        <fullName evidence="7">Lysyl-tRNA synthetase</fullName>
        <shortName evidence="7">LysRS</shortName>
    </alternativeName>
</protein>
<keyword evidence="5 7" id="KW-0030">Aminoacyl-tRNA synthetase</keyword>
<reference evidence="10 11" key="1">
    <citation type="journal article" date="2010" name="Proc. Natl. Acad. Sci. U.S.A.">
        <title>Enigmatic, ultrasmall, uncultivated Archaea.</title>
        <authorList>
            <person name="Baker B.J."/>
            <person name="Comolli L.R."/>
            <person name="Dick G.J."/>
            <person name="Hauser L.J."/>
            <person name="Hyatt D."/>
            <person name="Dill B.D."/>
            <person name="Land M.L."/>
            <person name="Verberkmoes N.C."/>
            <person name="Hettich R.L."/>
            <person name="Banfield J.F."/>
        </authorList>
    </citation>
    <scope>NUCLEOTIDE SEQUENCE [LARGE SCALE GENOMIC DNA]</scope>
</reference>
<evidence type="ECO:0000256" key="8">
    <source>
        <dbReference type="RuleBase" id="RU000336"/>
    </source>
</evidence>
<dbReference type="InterPro" id="IPR018149">
    <property type="entry name" value="Lys-tRNA-synth_II_C"/>
</dbReference>
<evidence type="ECO:0000256" key="6">
    <source>
        <dbReference type="ARBA" id="ARBA00048573"/>
    </source>
</evidence>
<dbReference type="AlphaFoldDB" id="D2EEN7"/>
<gene>
    <name evidence="7" type="primary">lysS</name>
    <name evidence="10" type="ORF">BJBARM4_0186</name>
</gene>
<dbReference type="InterPro" id="IPR004365">
    <property type="entry name" value="NA-bd_OB_tRNA"/>
</dbReference>